<dbReference type="RefSeq" id="WP_107245974.1">
    <property type="nucleotide sequence ID" value="NZ_PYMJ01000050.1"/>
</dbReference>
<reference evidence="2 3" key="1">
    <citation type="submission" date="2018-01" db="EMBL/GenBank/DDBJ databases">
        <title>Whole genome sequencing of Histamine producing bacteria.</title>
        <authorList>
            <person name="Butler K."/>
        </authorList>
    </citation>
    <scope>NUCLEOTIDE SEQUENCE [LARGE SCALE GENOMIC DNA]</scope>
    <source>
        <strain evidence="2 3">JCM 12947</strain>
    </source>
</reference>
<keyword evidence="1" id="KW-0732">Signal</keyword>
<evidence type="ECO:0000256" key="1">
    <source>
        <dbReference type="SAM" id="SignalP"/>
    </source>
</evidence>
<dbReference type="EMBL" id="PYMJ01000050">
    <property type="protein sequence ID" value="PSU44488.1"/>
    <property type="molecule type" value="Genomic_DNA"/>
</dbReference>
<name>A0A2T3J6Z5_9GAMM</name>
<dbReference type="OrthoDB" id="5811212at2"/>
<feature type="chain" id="PRO_5015498610" description="FAS1 domain-containing protein" evidence="1">
    <location>
        <begin position="20"/>
        <end position="371"/>
    </location>
</feature>
<sequence>MKKQILTTTLLLLSSAAFATTEVKVPQCSEVMAEKHWANLEIESKKLDALLASPKSTDADLVLEGYKAWSTAVIDSTKELDSYFVPKDGKTITELTQVYVEQHIISGKLKPDDYPTFLYTNQQFDAPATTKFTLYERDGVKQESRFTIETDSVKQCERVLQCQGRTPTKTTACDVLARSWEDTVNKYKATIKQRTAALVGKYAVATEASWAKFHNEARYQYPWEKMITAWWLSKELSGDTFVSPPSYQVHFIRPWAVLEYVNDADDGSQFKAAATVEWLGVNSWQTCSVMGVELFKVPCGMSAVSTFSDRAGSDDIGHGAMLHFDNQYSLGATWRSSGDVGFFLTVDLLKALEDKEESIKKWQAKADEYLN</sequence>
<evidence type="ECO:0000313" key="3">
    <source>
        <dbReference type="Proteomes" id="UP000240987"/>
    </source>
</evidence>
<gene>
    <name evidence="2" type="ORF">C9J12_27115</name>
</gene>
<accession>A0A2T3J6Z5</accession>
<feature type="signal peptide" evidence="1">
    <location>
        <begin position="1"/>
        <end position="19"/>
    </location>
</feature>
<protein>
    <recommendedName>
        <fullName evidence="4">FAS1 domain-containing protein</fullName>
    </recommendedName>
</protein>
<organism evidence="2 3">
    <name type="scientific">Photobacterium frigidiphilum</name>
    <dbReference type="NCBI Taxonomy" id="264736"/>
    <lineage>
        <taxon>Bacteria</taxon>
        <taxon>Pseudomonadati</taxon>
        <taxon>Pseudomonadota</taxon>
        <taxon>Gammaproteobacteria</taxon>
        <taxon>Vibrionales</taxon>
        <taxon>Vibrionaceae</taxon>
        <taxon>Photobacterium</taxon>
    </lineage>
</organism>
<evidence type="ECO:0008006" key="4">
    <source>
        <dbReference type="Google" id="ProtNLM"/>
    </source>
</evidence>
<keyword evidence="3" id="KW-1185">Reference proteome</keyword>
<evidence type="ECO:0000313" key="2">
    <source>
        <dbReference type="EMBL" id="PSU44488.1"/>
    </source>
</evidence>
<proteinExistence type="predicted"/>
<dbReference type="AlphaFoldDB" id="A0A2T3J6Z5"/>
<dbReference type="Proteomes" id="UP000240987">
    <property type="component" value="Unassembled WGS sequence"/>
</dbReference>
<comment type="caution">
    <text evidence="2">The sequence shown here is derived from an EMBL/GenBank/DDBJ whole genome shotgun (WGS) entry which is preliminary data.</text>
</comment>